<evidence type="ECO:0000313" key="1">
    <source>
        <dbReference type="EMBL" id="EGF91366.1"/>
    </source>
</evidence>
<protein>
    <submittedName>
        <fullName evidence="1">Uncharacterized protein</fullName>
    </submittedName>
</protein>
<dbReference type="HOGENOM" id="CLU_2950211_0_0_5"/>
<gene>
    <name evidence="1" type="ORF">ABI_27810</name>
</gene>
<dbReference type="EMBL" id="GL883078">
    <property type="protein sequence ID" value="EGF91366.1"/>
    <property type="molecule type" value="Genomic_DNA"/>
</dbReference>
<name>F4QMC5_9CAUL</name>
<accession>F4QMC5</accession>
<proteinExistence type="predicted"/>
<organism evidence="1 2">
    <name type="scientific">Asticcacaulis biprosthecium C19</name>
    <dbReference type="NCBI Taxonomy" id="715226"/>
    <lineage>
        <taxon>Bacteria</taxon>
        <taxon>Pseudomonadati</taxon>
        <taxon>Pseudomonadota</taxon>
        <taxon>Alphaproteobacteria</taxon>
        <taxon>Caulobacterales</taxon>
        <taxon>Caulobacteraceae</taxon>
        <taxon>Asticcacaulis</taxon>
    </lineage>
</organism>
<evidence type="ECO:0000313" key="2">
    <source>
        <dbReference type="Proteomes" id="UP000006512"/>
    </source>
</evidence>
<keyword evidence="2" id="KW-1185">Reference proteome</keyword>
<sequence>MQRKIWKNIPAIPQFTAVQQKNFSVLRHLLEYVFVMAPVLAQNCTRLRENAKRFCLGVG</sequence>
<dbReference type="AlphaFoldDB" id="F4QMC5"/>
<dbReference type="Proteomes" id="UP000006512">
    <property type="component" value="Unassembled WGS sequence"/>
</dbReference>
<reference evidence="2" key="1">
    <citation type="submission" date="2011-03" db="EMBL/GenBank/DDBJ databases">
        <title>Draft genome sequence of Brevundimonas diminuta.</title>
        <authorList>
            <person name="Brown P.J.B."/>
            <person name="Buechlein A."/>
            <person name="Hemmerich C."/>
            <person name="Brun Y.V."/>
        </authorList>
    </citation>
    <scope>NUCLEOTIDE SEQUENCE [LARGE SCALE GENOMIC DNA]</scope>
    <source>
        <strain evidence="2">C19</strain>
    </source>
</reference>